<evidence type="ECO:0000256" key="3">
    <source>
        <dbReference type="ARBA" id="ARBA00022475"/>
    </source>
</evidence>
<reference evidence="11" key="2">
    <citation type="journal article" date="2023" name="Infect Dis Poverty">
        <title>Chromosome-scale genome of the human blood fluke Schistosoma mekongi and its implications for public health.</title>
        <authorList>
            <person name="Zhou M."/>
            <person name="Xu L."/>
            <person name="Xu D."/>
            <person name="Chen W."/>
            <person name="Khan J."/>
            <person name="Hu Y."/>
            <person name="Huang H."/>
            <person name="Wei H."/>
            <person name="Zhang Y."/>
            <person name="Chusongsang P."/>
            <person name="Tanasarnprasert K."/>
            <person name="Hu X."/>
            <person name="Limpanont Y."/>
            <person name="Lv Z."/>
        </authorList>
    </citation>
    <scope>NUCLEOTIDE SEQUENCE</scope>
    <source>
        <strain evidence="11">LV_2022a</strain>
    </source>
</reference>
<dbReference type="AlphaFoldDB" id="A0AAE1Z9S5"/>
<dbReference type="GO" id="GO:0005921">
    <property type="term" value="C:gap junction"/>
    <property type="evidence" value="ECO:0007669"/>
    <property type="project" value="UniProtKB-UniRule"/>
</dbReference>
<accession>A0AAE1Z9S5</accession>
<keyword evidence="7 9" id="KW-0472">Membrane</keyword>
<dbReference type="PANTHER" id="PTHR11893">
    <property type="entry name" value="INNEXIN"/>
    <property type="match status" value="1"/>
</dbReference>
<evidence type="ECO:0000256" key="1">
    <source>
        <dbReference type="ARBA" id="ARBA00004651"/>
    </source>
</evidence>
<keyword evidence="4 9" id="KW-0812">Transmembrane</keyword>
<evidence type="ECO:0000256" key="10">
    <source>
        <dbReference type="SAM" id="MobiDB-lite"/>
    </source>
</evidence>
<dbReference type="PRINTS" id="PR01262">
    <property type="entry name" value="INNEXIN"/>
</dbReference>
<evidence type="ECO:0000256" key="6">
    <source>
        <dbReference type="ARBA" id="ARBA00023065"/>
    </source>
</evidence>
<keyword evidence="5 9" id="KW-1133">Transmembrane helix</keyword>
<dbReference type="Pfam" id="PF00876">
    <property type="entry name" value="Innexin"/>
    <property type="match status" value="1"/>
</dbReference>
<evidence type="ECO:0000256" key="7">
    <source>
        <dbReference type="ARBA" id="ARBA00023136"/>
    </source>
</evidence>
<feature type="region of interest" description="Disordered" evidence="10">
    <location>
        <begin position="41"/>
        <end position="95"/>
    </location>
</feature>
<feature type="transmembrane region" description="Helical" evidence="9">
    <location>
        <begin position="453"/>
        <end position="473"/>
    </location>
</feature>
<evidence type="ECO:0000256" key="2">
    <source>
        <dbReference type="ARBA" id="ARBA00022448"/>
    </source>
</evidence>
<evidence type="ECO:0000313" key="12">
    <source>
        <dbReference type="Proteomes" id="UP001292079"/>
    </source>
</evidence>
<reference evidence="11" key="1">
    <citation type="submission" date="2022-04" db="EMBL/GenBank/DDBJ databases">
        <authorList>
            <person name="Xu L."/>
            <person name="Lv Z."/>
        </authorList>
    </citation>
    <scope>NUCLEOTIDE SEQUENCE</scope>
    <source>
        <strain evidence="11">LV_2022a</strain>
    </source>
</reference>
<keyword evidence="12" id="KW-1185">Reference proteome</keyword>
<feature type="transmembrane region" description="Helical" evidence="9">
    <location>
        <begin position="365"/>
        <end position="387"/>
    </location>
</feature>
<feature type="compositionally biased region" description="Basic and acidic residues" evidence="10">
    <location>
        <begin position="85"/>
        <end position="95"/>
    </location>
</feature>
<evidence type="ECO:0000256" key="9">
    <source>
        <dbReference type="RuleBase" id="RU010713"/>
    </source>
</evidence>
<feature type="transmembrane region" description="Helical" evidence="9">
    <location>
        <begin position="312"/>
        <end position="330"/>
    </location>
</feature>
<feature type="compositionally biased region" description="Low complexity" evidence="10">
    <location>
        <begin position="50"/>
        <end position="82"/>
    </location>
</feature>
<proteinExistence type="inferred from homology"/>
<dbReference type="PANTHER" id="PTHR11893:SF36">
    <property type="entry name" value="INNEXIN-5"/>
    <property type="match status" value="1"/>
</dbReference>
<gene>
    <name evidence="9" type="primary">inx</name>
    <name evidence="11" type="ORF">MN116_006599</name>
</gene>
<comment type="caution">
    <text evidence="11">The sequence shown here is derived from an EMBL/GenBank/DDBJ whole genome shotgun (WGS) entry which is preliminary data.</text>
</comment>
<dbReference type="Proteomes" id="UP001292079">
    <property type="component" value="Unassembled WGS sequence"/>
</dbReference>
<comment type="function">
    <text evidence="9">Structural component of the gap junctions.</text>
</comment>
<protein>
    <recommendedName>
        <fullName evidence="9">Innexin</fullName>
    </recommendedName>
</protein>
<dbReference type="GO" id="GO:0034220">
    <property type="term" value="P:monoatomic ion transmembrane transport"/>
    <property type="evidence" value="ECO:0007669"/>
    <property type="project" value="UniProtKB-KW"/>
</dbReference>
<keyword evidence="6 9" id="KW-0406">Ion transport</keyword>
<organism evidence="11 12">
    <name type="scientific">Schistosoma mekongi</name>
    <name type="common">Parasitic worm</name>
    <dbReference type="NCBI Taxonomy" id="38744"/>
    <lineage>
        <taxon>Eukaryota</taxon>
        <taxon>Metazoa</taxon>
        <taxon>Spiralia</taxon>
        <taxon>Lophotrochozoa</taxon>
        <taxon>Platyhelminthes</taxon>
        <taxon>Trematoda</taxon>
        <taxon>Digenea</taxon>
        <taxon>Strigeidida</taxon>
        <taxon>Schistosomatoidea</taxon>
        <taxon>Schistosomatidae</taxon>
        <taxon>Schistosoma</taxon>
    </lineage>
</organism>
<name>A0AAE1Z9S5_SCHME</name>
<evidence type="ECO:0000256" key="8">
    <source>
        <dbReference type="ARBA" id="ARBA00023303"/>
    </source>
</evidence>
<dbReference type="PROSITE" id="PS51013">
    <property type="entry name" value="PANNEXIN"/>
    <property type="match status" value="1"/>
</dbReference>
<comment type="subcellular location">
    <subcellularLocation>
        <location evidence="1 9">Cell membrane</location>
        <topology evidence="1 9">Multi-pass membrane protein</topology>
    </subcellularLocation>
</comment>
<dbReference type="GO" id="GO:0005886">
    <property type="term" value="C:plasma membrane"/>
    <property type="evidence" value="ECO:0007669"/>
    <property type="project" value="UniProtKB-SubCell"/>
</dbReference>
<comment type="similarity">
    <text evidence="9">Belongs to the pannexin family.</text>
</comment>
<evidence type="ECO:0000256" key="5">
    <source>
        <dbReference type="ARBA" id="ARBA00022989"/>
    </source>
</evidence>
<dbReference type="EMBL" id="JALJAT010000005">
    <property type="protein sequence ID" value="KAK4469514.1"/>
    <property type="molecule type" value="Genomic_DNA"/>
</dbReference>
<evidence type="ECO:0000313" key="11">
    <source>
        <dbReference type="EMBL" id="KAK4469514.1"/>
    </source>
</evidence>
<keyword evidence="2 9" id="KW-0813">Transport</keyword>
<dbReference type="InterPro" id="IPR000990">
    <property type="entry name" value="Innexin"/>
</dbReference>
<keyword evidence="3" id="KW-1003">Cell membrane</keyword>
<evidence type="ECO:0000256" key="4">
    <source>
        <dbReference type="ARBA" id="ARBA00022692"/>
    </source>
</evidence>
<keyword evidence="8 9" id="KW-0407">Ion channel</keyword>
<sequence length="695" mass="80628">MRSALRLHCTDADSSHIITNGLARYIDNVIYQKSYKMWRCQPPKNNTPLKQKMSQSSSIMKPTPNSTSQQSSTTTTTSSSSSREMGTDTKLVKFENETLSPKQSSYLYRTITNESTILRSHKKSRAPQPPISTTSCTTCTTTINIPSTDSLKFNSDQITYSLNPIIKPTSNVTLQSKLKQNVYEKKSSQLCRTCGLCFINLPTVDKTINSKTIQPIVSCSTETEITTMYTTMPTPTSVVDPTNYPQSIMSQSTSYTSTKQHSSSCLHQQSTHCWPIIKQSTLLKSSIKFNTNKSIYNQYTTYQLCNKLCLCIKYFFTLLCLLPICLYYWLCNRQKKIKKLHHHHHQQQQQYGHCHQHQHQHHRHFLFYFYVTIKLLYVINIFSQLYLMQIFLGVKSYFFGIYTLNDLIHGNVWSETGHFPRITYCDFEAKKLGKNYKYTLQCVLPLNLFLEKVYVFLWFWFVFVGCLTVYSLLKWLTRLTLTESRYNFISRFLQSWYDTHQHLGELDNVKLKLFVNNYLNLDGVFLLWLISINANDLIINELIIALWNLFEIRLSALKSSLSSSALSLTSSKVAMSTNHNIMYTSHPYDHILDTSNLLHNHHHQQQQHHHHHQCKSTDHSFTSIYPISQSTFNDHNDSTLRLNNVPLSYPQKFYSCCPVTKFSETIHLNNNNNNNNNNINIYHSTDTFESSDSIV</sequence>
<comment type="caution">
    <text evidence="9">Lacks conserved residue(s) required for the propagation of feature annotation.</text>
</comment>